<accession>A0A1R3G3U1</accession>
<dbReference type="PANTHER" id="PTHR35997:SF5">
    <property type="entry name" value="OS09G0539700 PROTEIN"/>
    <property type="match status" value="1"/>
</dbReference>
<name>A0A1R3G3U1_9ROSI</name>
<dbReference type="Proteomes" id="UP000187203">
    <property type="component" value="Unassembled WGS sequence"/>
</dbReference>
<dbReference type="OrthoDB" id="1725777at2759"/>
<feature type="transmembrane region" description="Helical" evidence="1">
    <location>
        <begin position="47"/>
        <end position="65"/>
    </location>
</feature>
<protein>
    <submittedName>
        <fullName evidence="2">Uncharacterized protein</fullName>
    </submittedName>
</protein>
<organism evidence="2 3">
    <name type="scientific">Corchorus olitorius</name>
    <dbReference type="NCBI Taxonomy" id="93759"/>
    <lineage>
        <taxon>Eukaryota</taxon>
        <taxon>Viridiplantae</taxon>
        <taxon>Streptophyta</taxon>
        <taxon>Embryophyta</taxon>
        <taxon>Tracheophyta</taxon>
        <taxon>Spermatophyta</taxon>
        <taxon>Magnoliopsida</taxon>
        <taxon>eudicotyledons</taxon>
        <taxon>Gunneridae</taxon>
        <taxon>Pentapetalae</taxon>
        <taxon>rosids</taxon>
        <taxon>malvids</taxon>
        <taxon>Malvales</taxon>
        <taxon>Malvaceae</taxon>
        <taxon>Grewioideae</taxon>
        <taxon>Apeibeae</taxon>
        <taxon>Corchorus</taxon>
    </lineage>
</organism>
<dbReference type="AlphaFoldDB" id="A0A1R3G3U1"/>
<keyword evidence="1" id="KW-1133">Transmembrane helix</keyword>
<reference evidence="3" key="1">
    <citation type="submission" date="2013-09" db="EMBL/GenBank/DDBJ databases">
        <title>Corchorus olitorius genome sequencing.</title>
        <authorList>
            <person name="Alam M."/>
            <person name="Haque M.S."/>
            <person name="Islam M.S."/>
            <person name="Emdad E.M."/>
            <person name="Islam M.M."/>
            <person name="Ahmed B."/>
            <person name="Halim A."/>
            <person name="Hossen Q.M.M."/>
            <person name="Hossain M.Z."/>
            <person name="Ahmed R."/>
            <person name="Khan M.M."/>
            <person name="Islam R."/>
            <person name="Rashid M.M."/>
            <person name="Khan S.A."/>
            <person name="Rahman M.S."/>
            <person name="Alam M."/>
            <person name="Yahiya A.S."/>
            <person name="Khan M.S."/>
            <person name="Azam M.S."/>
            <person name="Haque T."/>
            <person name="Lashkar M.Z.H."/>
            <person name="Akhand A.I."/>
            <person name="Morshed G."/>
            <person name="Roy S."/>
            <person name="Uddin K.S."/>
            <person name="Rabeya T."/>
            <person name="Hossain A.S."/>
            <person name="Chowdhury A."/>
            <person name="Snigdha A.R."/>
            <person name="Mortoza M.S."/>
            <person name="Matin S.A."/>
            <person name="Hoque S.M.E."/>
            <person name="Islam M.K."/>
            <person name="Roy D.K."/>
            <person name="Haider R."/>
            <person name="Moosa M.M."/>
            <person name="Elias S.M."/>
            <person name="Hasan A.M."/>
            <person name="Jahan S."/>
            <person name="Shafiuddin M."/>
            <person name="Mahmood N."/>
            <person name="Shommy N.S."/>
        </authorList>
    </citation>
    <scope>NUCLEOTIDE SEQUENCE [LARGE SCALE GENOMIC DNA]</scope>
    <source>
        <strain evidence="3">cv. O-4</strain>
    </source>
</reference>
<sequence>MEEKKEHFCQSGRNNNANENLFTAGILLLMVCLKITLLLFLVEQWRAWVFLVLNIVLLAIFFTSSSTSTQSQESKGEMKKRGNCRLPIDEVLEAKKRRNESSDIDEEKVEEKVVEKINEGHDPLKLSKEELNERVEAFIAMFRQQLASDARKGRETSKLYADRKQADMKKHIKLSSHGVNCFVLKVQG</sequence>
<proteinExistence type="predicted"/>
<evidence type="ECO:0000256" key="1">
    <source>
        <dbReference type="SAM" id="Phobius"/>
    </source>
</evidence>
<keyword evidence="1" id="KW-0472">Membrane</keyword>
<dbReference type="EMBL" id="AWUE01023772">
    <property type="protein sequence ID" value="OMO52761.1"/>
    <property type="molecule type" value="Genomic_DNA"/>
</dbReference>
<keyword evidence="1" id="KW-0812">Transmembrane</keyword>
<feature type="transmembrane region" description="Helical" evidence="1">
    <location>
        <begin position="21"/>
        <end position="41"/>
    </location>
</feature>
<evidence type="ECO:0000313" key="3">
    <source>
        <dbReference type="Proteomes" id="UP000187203"/>
    </source>
</evidence>
<evidence type="ECO:0000313" key="2">
    <source>
        <dbReference type="EMBL" id="OMO52761.1"/>
    </source>
</evidence>
<keyword evidence="3" id="KW-1185">Reference proteome</keyword>
<gene>
    <name evidence="2" type="ORF">COLO4_36996</name>
</gene>
<comment type="caution">
    <text evidence="2">The sequence shown here is derived from an EMBL/GenBank/DDBJ whole genome shotgun (WGS) entry which is preliminary data.</text>
</comment>
<dbReference type="PANTHER" id="PTHR35997">
    <property type="entry name" value="COTTON FIBER PROTEIN-RELATED"/>
    <property type="match status" value="1"/>
</dbReference>